<feature type="transmembrane region" description="Helical" evidence="7">
    <location>
        <begin position="24"/>
        <end position="40"/>
    </location>
</feature>
<evidence type="ECO:0000259" key="8">
    <source>
        <dbReference type="Pfam" id="PF02397"/>
    </source>
</evidence>
<name>A0A5B7WUI8_9MICC</name>
<dbReference type="Proteomes" id="UP000307000">
    <property type="component" value="Chromosome"/>
</dbReference>
<comment type="similarity">
    <text evidence="2">Belongs to the bacterial sugar transferase family.</text>
</comment>
<protein>
    <submittedName>
        <fullName evidence="9">Galactosyl transferase cpsE</fullName>
    </submittedName>
</protein>
<reference evidence="9 10" key="1">
    <citation type="submission" date="2018-12" db="EMBL/GenBank/DDBJ databases">
        <title>Complete Genome Sequence of Glutamicibacter creatinolyticus strain LGCM259,isolated from an abscess of a 12-year-old mare in Italy.</title>
        <authorList>
            <person name="Santos R.G."/>
            <person name="Silva A.L."/>
            <person name="Seyffert N."/>
            <person name="Castro T.L.P."/>
            <person name="Attili A.R."/>
            <person name="Rifici C."/>
            <person name="Mazzullo G."/>
            <person name="Brenig B."/>
            <person name="Venanzi F."/>
            <person name="Azevedo V."/>
        </authorList>
    </citation>
    <scope>NUCLEOTIDE SEQUENCE [LARGE SCALE GENOMIC DNA]</scope>
    <source>
        <strain evidence="9 10">LGCM 259</strain>
    </source>
</reference>
<gene>
    <name evidence="9" type="ORF">GcLGCM259_1169</name>
</gene>
<dbReference type="EMBL" id="CP034412">
    <property type="protein sequence ID" value="QCY46910.1"/>
    <property type="molecule type" value="Genomic_DNA"/>
</dbReference>
<evidence type="ECO:0000256" key="7">
    <source>
        <dbReference type="SAM" id="Phobius"/>
    </source>
</evidence>
<sequence>MATLVLLSGIVVHLYSLAAGPNYWFAGASVGVWAVYLWLSRTRAAQVIGVGVREYKRVVDSSALAAGTMALAVLVFDLEGVREQLIVTFPAGMALLLASRWLWRRWLLAKSEAGYALSQVVVLGQGSDVDYVVRQLQKNAGPAYKICGLLIDGAGEEHRYEDSVPTFQGLENLEEAVQLVGADSVIVAGSLRGGSDALKDVSWRLEKTRTNVIVVSSLTNVAGPRISMRPVEGLPLMHVDVPSFAGGHHVVKRGIDIVLSGLALVLLAPLFLLIGLLVRKDSSGPAFFSQERVGRNGRTFRMYKFRSMVVNAEAELEKLKEHNEGSGPLFKLKQDPRVTKVGSWLRKYSLDELPQIYNVLRGDMSLVGPRPPLPAEVASYEGHTGRRLFIKPGLTGLWQVNGRSDLDWEESVRLDLYYVENWSLTGDLMIMWRTFKVMVQPEGAY</sequence>
<comment type="subcellular location">
    <subcellularLocation>
        <location evidence="1">Membrane</location>
        <topology evidence="1">Multi-pass membrane protein</topology>
    </subcellularLocation>
</comment>
<keyword evidence="3 9" id="KW-0808">Transferase</keyword>
<dbReference type="InterPro" id="IPR017475">
    <property type="entry name" value="EPS_sugar_tfrase"/>
</dbReference>
<evidence type="ECO:0000256" key="2">
    <source>
        <dbReference type="ARBA" id="ARBA00006464"/>
    </source>
</evidence>
<dbReference type="Gene3D" id="3.40.50.720">
    <property type="entry name" value="NAD(P)-binding Rossmann-like Domain"/>
    <property type="match status" value="1"/>
</dbReference>
<dbReference type="Pfam" id="PF02397">
    <property type="entry name" value="Bac_transf"/>
    <property type="match status" value="1"/>
</dbReference>
<dbReference type="AlphaFoldDB" id="A0A5B7WUI8"/>
<evidence type="ECO:0000313" key="9">
    <source>
        <dbReference type="EMBL" id="QCY46910.1"/>
    </source>
</evidence>
<dbReference type="PANTHER" id="PTHR30576">
    <property type="entry name" value="COLANIC BIOSYNTHESIS UDP-GLUCOSE LIPID CARRIER TRANSFERASE"/>
    <property type="match status" value="1"/>
</dbReference>
<dbReference type="NCBIfam" id="TIGR03025">
    <property type="entry name" value="EPS_sugtrans"/>
    <property type="match status" value="1"/>
</dbReference>
<dbReference type="InterPro" id="IPR003362">
    <property type="entry name" value="Bact_transf"/>
</dbReference>
<evidence type="ECO:0000256" key="6">
    <source>
        <dbReference type="ARBA" id="ARBA00023136"/>
    </source>
</evidence>
<keyword evidence="4 7" id="KW-0812">Transmembrane</keyword>
<evidence type="ECO:0000313" key="10">
    <source>
        <dbReference type="Proteomes" id="UP000307000"/>
    </source>
</evidence>
<evidence type="ECO:0000256" key="4">
    <source>
        <dbReference type="ARBA" id="ARBA00022692"/>
    </source>
</evidence>
<evidence type="ECO:0000256" key="3">
    <source>
        <dbReference type="ARBA" id="ARBA00022679"/>
    </source>
</evidence>
<evidence type="ECO:0000256" key="1">
    <source>
        <dbReference type="ARBA" id="ARBA00004141"/>
    </source>
</evidence>
<proteinExistence type="inferred from homology"/>
<keyword evidence="10" id="KW-1185">Reference proteome</keyword>
<accession>A0A5B7WUI8</accession>
<keyword evidence="6 7" id="KW-0472">Membrane</keyword>
<dbReference type="GO" id="GO:0016780">
    <property type="term" value="F:phosphotransferase activity, for other substituted phosphate groups"/>
    <property type="evidence" value="ECO:0007669"/>
    <property type="project" value="TreeGrafter"/>
</dbReference>
<dbReference type="GO" id="GO:0016020">
    <property type="term" value="C:membrane"/>
    <property type="evidence" value="ECO:0007669"/>
    <property type="project" value="UniProtKB-SubCell"/>
</dbReference>
<feature type="transmembrane region" description="Helical" evidence="7">
    <location>
        <begin position="84"/>
        <end position="103"/>
    </location>
</feature>
<evidence type="ECO:0000256" key="5">
    <source>
        <dbReference type="ARBA" id="ARBA00022989"/>
    </source>
</evidence>
<dbReference type="PANTHER" id="PTHR30576:SF10">
    <property type="entry name" value="SLL5057 PROTEIN"/>
    <property type="match status" value="1"/>
</dbReference>
<feature type="domain" description="Bacterial sugar transferase" evidence="8">
    <location>
        <begin position="252"/>
        <end position="439"/>
    </location>
</feature>
<feature type="transmembrane region" description="Helical" evidence="7">
    <location>
        <begin position="61"/>
        <end position="78"/>
    </location>
</feature>
<dbReference type="KEGG" id="gcr:GcLGCM259_1169"/>
<organism evidence="9 10">
    <name type="scientific">Glutamicibacter creatinolyticus</name>
    <dbReference type="NCBI Taxonomy" id="162496"/>
    <lineage>
        <taxon>Bacteria</taxon>
        <taxon>Bacillati</taxon>
        <taxon>Actinomycetota</taxon>
        <taxon>Actinomycetes</taxon>
        <taxon>Micrococcales</taxon>
        <taxon>Micrococcaceae</taxon>
        <taxon>Glutamicibacter</taxon>
    </lineage>
</organism>
<feature type="transmembrane region" description="Helical" evidence="7">
    <location>
        <begin position="257"/>
        <end position="278"/>
    </location>
</feature>
<keyword evidence="5 7" id="KW-1133">Transmembrane helix</keyword>